<comment type="caution">
    <text evidence="9">The sequence shown here is derived from an EMBL/GenBank/DDBJ whole genome shotgun (WGS) entry which is preliminary data.</text>
</comment>
<name>A0A1F6B4N1_9BACT</name>
<keyword evidence="3" id="KW-0687">Ribonucleoprotein</keyword>
<dbReference type="InterPro" id="IPR022666">
    <property type="entry name" value="Ribosomal_uL2_RNA-bd_dom"/>
</dbReference>
<comment type="similarity">
    <text evidence="1">Belongs to the universal ribosomal protein uL2 family.</text>
</comment>
<dbReference type="Gene3D" id="2.30.30.30">
    <property type="match status" value="1"/>
</dbReference>
<dbReference type="NCBIfam" id="TIGR01171">
    <property type="entry name" value="rplB_bact"/>
    <property type="match status" value="1"/>
</dbReference>
<dbReference type="GO" id="GO:0003723">
    <property type="term" value="F:RNA binding"/>
    <property type="evidence" value="ECO:0007669"/>
    <property type="project" value="InterPro"/>
</dbReference>
<gene>
    <name evidence="9" type="ORF">A3A63_03600</name>
</gene>
<feature type="compositionally biased region" description="Basic residues" evidence="6">
    <location>
        <begin position="184"/>
        <end position="194"/>
    </location>
</feature>
<sequence>MKTHIKSLRSLLQKHSGRDVAGHVSMRHRGGREKRFYRVIDWKRDKDGVPATVVSIEYDPNRSSEIALLQYTDGEKRYIPAPVGLSVGAKVVSGHGADIKSGNAMELGQMPVGTMVHSVEIKPGHGAQMMRSAGTVAVVLAKEGNLVQLKLPSGEIRLFDQKSRATVGQVGNVERRNRVIGKAGRSRHMGRRPTVRGVAQNPRSHPHGGGEGRSGIGMKSPKSPWGKRTLGKKTRKLKKYSDHFILQRRGK</sequence>
<accession>A0A1F6B4N1</accession>
<feature type="region of interest" description="Disordered" evidence="6">
    <location>
        <begin position="1"/>
        <end position="27"/>
    </location>
</feature>
<dbReference type="InterPro" id="IPR008991">
    <property type="entry name" value="Translation_prot_SH3-like_sf"/>
</dbReference>
<dbReference type="PANTHER" id="PTHR13691:SF5">
    <property type="entry name" value="LARGE RIBOSOMAL SUBUNIT PROTEIN UL2M"/>
    <property type="match status" value="1"/>
</dbReference>
<dbReference type="PANTHER" id="PTHR13691">
    <property type="entry name" value="RIBOSOMAL PROTEIN L2"/>
    <property type="match status" value="1"/>
</dbReference>
<evidence type="ECO:0000256" key="1">
    <source>
        <dbReference type="ARBA" id="ARBA00005636"/>
    </source>
</evidence>
<dbReference type="InterPro" id="IPR014726">
    <property type="entry name" value="Ribosomal_uL2_dom3"/>
</dbReference>
<keyword evidence="2 9" id="KW-0689">Ribosomal protein</keyword>
<proteinExistence type="inferred from homology"/>
<feature type="compositionally biased region" description="Basic residues" evidence="6">
    <location>
        <begin position="229"/>
        <end position="238"/>
    </location>
</feature>
<evidence type="ECO:0000259" key="8">
    <source>
        <dbReference type="SMART" id="SM01383"/>
    </source>
</evidence>
<reference evidence="9 10" key="1">
    <citation type="journal article" date="2016" name="Nat. Commun.">
        <title>Thousands of microbial genomes shed light on interconnected biogeochemical processes in an aquifer system.</title>
        <authorList>
            <person name="Anantharaman K."/>
            <person name="Brown C.T."/>
            <person name="Hug L.A."/>
            <person name="Sharon I."/>
            <person name="Castelle C.J."/>
            <person name="Probst A.J."/>
            <person name="Thomas B.C."/>
            <person name="Singh A."/>
            <person name="Wilkins M.J."/>
            <person name="Karaoz U."/>
            <person name="Brodie E.L."/>
            <person name="Williams K.H."/>
            <person name="Hubbard S.S."/>
            <person name="Banfield J.F."/>
        </authorList>
    </citation>
    <scope>NUCLEOTIDE SEQUENCE [LARGE SCALE GENOMIC DNA]</scope>
</reference>
<dbReference type="InterPro" id="IPR014722">
    <property type="entry name" value="Rib_uL2_dom2"/>
</dbReference>
<evidence type="ECO:0000313" key="9">
    <source>
        <dbReference type="EMBL" id="OGG31477.1"/>
    </source>
</evidence>
<evidence type="ECO:0000256" key="2">
    <source>
        <dbReference type="ARBA" id="ARBA00022980"/>
    </source>
</evidence>
<dbReference type="SUPFAM" id="SSF50104">
    <property type="entry name" value="Translation proteins SH3-like domain"/>
    <property type="match status" value="1"/>
</dbReference>
<dbReference type="SUPFAM" id="SSF50249">
    <property type="entry name" value="Nucleic acid-binding proteins"/>
    <property type="match status" value="1"/>
</dbReference>
<feature type="region of interest" description="Disordered" evidence="6">
    <location>
        <begin position="183"/>
        <end position="251"/>
    </location>
</feature>
<dbReference type="InterPro" id="IPR022669">
    <property type="entry name" value="Ribosomal_uL2_C"/>
</dbReference>
<evidence type="ECO:0000256" key="6">
    <source>
        <dbReference type="SAM" id="MobiDB-lite"/>
    </source>
</evidence>
<dbReference type="GO" id="GO:0003735">
    <property type="term" value="F:structural constituent of ribosome"/>
    <property type="evidence" value="ECO:0007669"/>
    <property type="project" value="InterPro"/>
</dbReference>
<dbReference type="GO" id="GO:0015934">
    <property type="term" value="C:large ribosomal subunit"/>
    <property type="evidence" value="ECO:0007669"/>
    <property type="project" value="InterPro"/>
</dbReference>
<dbReference type="FunFam" id="4.10.950.10:FF:000001">
    <property type="entry name" value="50S ribosomal protein L2"/>
    <property type="match status" value="1"/>
</dbReference>
<dbReference type="Pfam" id="PF03947">
    <property type="entry name" value="Ribosomal_L2_C"/>
    <property type="match status" value="1"/>
</dbReference>
<feature type="domain" description="Large ribosomal subunit protein uL2 RNA-binding" evidence="8">
    <location>
        <begin position="17"/>
        <end position="93"/>
    </location>
</feature>
<dbReference type="GO" id="GO:0016740">
    <property type="term" value="F:transferase activity"/>
    <property type="evidence" value="ECO:0007669"/>
    <property type="project" value="InterPro"/>
</dbReference>
<dbReference type="InterPro" id="IPR005880">
    <property type="entry name" value="Ribosomal_uL2_bac/org-type"/>
</dbReference>
<evidence type="ECO:0000256" key="3">
    <source>
        <dbReference type="ARBA" id="ARBA00023274"/>
    </source>
</evidence>
<protein>
    <recommendedName>
        <fullName evidence="4">Large ribosomal subunit protein uL2</fullName>
    </recommendedName>
    <alternativeName>
        <fullName evidence="5">50S ribosomal protein L2</fullName>
    </alternativeName>
</protein>
<dbReference type="Gene3D" id="4.10.950.10">
    <property type="entry name" value="Ribosomal protein L2, domain 3"/>
    <property type="match status" value="1"/>
</dbReference>
<dbReference type="FunFam" id="2.30.30.30:FF:000001">
    <property type="entry name" value="50S ribosomal protein L2"/>
    <property type="match status" value="1"/>
</dbReference>
<dbReference type="SMART" id="SM01383">
    <property type="entry name" value="Ribosomal_L2"/>
    <property type="match status" value="1"/>
</dbReference>
<dbReference type="GO" id="GO:0002181">
    <property type="term" value="P:cytoplasmic translation"/>
    <property type="evidence" value="ECO:0007669"/>
    <property type="project" value="TreeGrafter"/>
</dbReference>
<evidence type="ECO:0000256" key="4">
    <source>
        <dbReference type="ARBA" id="ARBA00035242"/>
    </source>
</evidence>
<dbReference type="Proteomes" id="UP000176450">
    <property type="component" value="Unassembled WGS sequence"/>
</dbReference>
<organism evidence="9 10">
    <name type="scientific">Candidatus Gottesmanbacteria bacterium RIFCSPLOWO2_01_FULL_46_9</name>
    <dbReference type="NCBI Taxonomy" id="1798394"/>
    <lineage>
        <taxon>Bacteria</taxon>
        <taxon>Candidatus Gottesmaniibacteriota</taxon>
    </lineage>
</organism>
<dbReference type="Gene3D" id="2.40.50.140">
    <property type="entry name" value="Nucleic acid-binding proteins"/>
    <property type="match status" value="1"/>
</dbReference>
<dbReference type="InterPro" id="IPR012340">
    <property type="entry name" value="NA-bd_OB-fold"/>
</dbReference>
<evidence type="ECO:0000259" key="7">
    <source>
        <dbReference type="SMART" id="SM01382"/>
    </source>
</evidence>
<dbReference type="Pfam" id="PF00181">
    <property type="entry name" value="Ribosomal_L2_N"/>
    <property type="match status" value="1"/>
</dbReference>
<dbReference type="SMART" id="SM01382">
    <property type="entry name" value="Ribosomal_L2_C"/>
    <property type="match status" value="1"/>
</dbReference>
<dbReference type="AlphaFoldDB" id="A0A1F6B4N1"/>
<dbReference type="PIRSF" id="PIRSF002158">
    <property type="entry name" value="Ribosomal_L2"/>
    <property type="match status" value="1"/>
</dbReference>
<feature type="domain" description="Large ribosomal subunit protein uL2 C-terminal" evidence="7">
    <location>
        <begin position="99"/>
        <end position="228"/>
    </location>
</feature>
<dbReference type="EMBL" id="MFJX01000011">
    <property type="protein sequence ID" value="OGG31477.1"/>
    <property type="molecule type" value="Genomic_DNA"/>
</dbReference>
<evidence type="ECO:0000313" key="10">
    <source>
        <dbReference type="Proteomes" id="UP000176450"/>
    </source>
</evidence>
<evidence type="ECO:0000256" key="5">
    <source>
        <dbReference type="ARBA" id="ARBA00035459"/>
    </source>
</evidence>
<dbReference type="InterPro" id="IPR002171">
    <property type="entry name" value="Ribosomal_uL2"/>
</dbReference>